<dbReference type="Gene3D" id="2.80.10.50">
    <property type="match status" value="1"/>
</dbReference>
<name>A0A0C3CTW3_HEBCY</name>
<dbReference type="EMBL" id="KN831770">
    <property type="protein sequence ID" value="KIM47321.1"/>
    <property type="molecule type" value="Genomic_DNA"/>
</dbReference>
<reference evidence="3" key="2">
    <citation type="submission" date="2015-01" db="EMBL/GenBank/DDBJ databases">
        <title>Evolutionary Origins and Diversification of the Mycorrhizal Mutualists.</title>
        <authorList>
            <consortium name="DOE Joint Genome Institute"/>
            <consortium name="Mycorrhizal Genomics Consortium"/>
            <person name="Kohler A."/>
            <person name="Kuo A."/>
            <person name="Nagy L.G."/>
            <person name="Floudas D."/>
            <person name="Copeland A."/>
            <person name="Barry K.W."/>
            <person name="Cichocki N."/>
            <person name="Veneault-Fourrey C."/>
            <person name="LaButti K."/>
            <person name="Lindquist E.A."/>
            <person name="Lipzen A."/>
            <person name="Lundell T."/>
            <person name="Morin E."/>
            <person name="Murat C."/>
            <person name="Riley R."/>
            <person name="Ohm R."/>
            <person name="Sun H."/>
            <person name="Tunlid A."/>
            <person name="Henrissat B."/>
            <person name="Grigoriev I.V."/>
            <person name="Hibbett D.S."/>
            <person name="Martin F."/>
        </authorList>
    </citation>
    <scope>NUCLEOTIDE SEQUENCE [LARGE SCALE GENOMIC DNA]</scope>
    <source>
        <strain evidence="3">h7</strain>
    </source>
</reference>
<feature type="chain" id="PRO_5002162756" description="Ricin B lectin domain-containing protein" evidence="1">
    <location>
        <begin position="18"/>
        <end position="161"/>
    </location>
</feature>
<evidence type="ECO:0000313" key="3">
    <source>
        <dbReference type="Proteomes" id="UP000053424"/>
    </source>
</evidence>
<sequence>MFNKLFVFSVIISAVAAELSPGLYRIHNPEINTAAFVAKSGGEIGVPVVLSLSQPSDLHELWVVRRASQGPANSYTLENIGQDQATYATDFNTDTENFVYTGVTDQHPYYIESPDDDDNYVIYADSDHAKAWTAPGQSETPISIEELGTAGQTWNFVPALA</sequence>
<gene>
    <name evidence="2" type="ORF">M413DRAFT_440762</name>
</gene>
<proteinExistence type="predicted"/>
<keyword evidence="1" id="KW-0732">Signal</keyword>
<dbReference type="Proteomes" id="UP000053424">
    <property type="component" value="Unassembled WGS sequence"/>
</dbReference>
<feature type="signal peptide" evidence="1">
    <location>
        <begin position="1"/>
        <end position="17"/>
    </location>
</feature>
<dbReference type="HOGENOM" id="CLU_1643904_0_0_1"/>
<accession>A0A0C3CTW3</accession>
<organism evidence="2 3">
    <name type="scientific">Hebeloma cylindrosporum</name>
    <dbReference type="NCBI Taxonomy" id="76867"/>
    <lineage>
        <taxon>Eukaryota</taxon>
        <taxon>Fungi</taxon>
        <taxon>Dikarya</taxon>
        <taxon>Basidiomycota</taxon>
        <taxon>Agaricomycotina</taxon>
        <taxon>Agaricomycetes</taxon>
        <taxon>Agaricomycetidae</taxon>
        <taxon>Agaricales</taxon>
        <taxon>Agaricineae</taxon>
        <taxon>Hymenogastraceae</taxon>
        <taxon>Hebeloma</taxon>
    </lineage>
</organism>
<dbReference type="AlphaFoldDB" id="A0A0C3CTW3"/>
<protein>
    <recommendedName>
        <fullName evidence="4">Ricin B lectin domain-containing protein</fullName>
    </recommendedName>
</protein>
<evidence type="ECO:0000313" key="2">
    <source>
        <dbReference type="EMBL" id="KIM47321.1"/>
    </source>
</evidence>
<evidence type="ECO:0000256" key="1">
    <source>
        <dbReference type="SAM" id="SignalP"/>
    </source>
</evidence>
<evidence type="ECO:0008006" key="4">
    <source>
        <dbReference type="Google" id="ProtNLM"/>
    </source>
</evidence>
<reference evidence="2 3" key="1">
    <citation type="submission" date="2014-04" db="EMBL/GenBank/DDBJ databases">
        <authorList>
            <consortium name="DOE Joint Genome Institute"/>
            <person name="Kuo A."/>
            <person name="Gay G."/>
            <person name="Dore J."/>
            <person name="Kohler A."/>
            <person name="Nagy L.G."/>
            <person name="Floudas D."/>
            <person name="Copeland A."/>
            <person name="Barry K.W."/>
            <person name="Cichocki N."/>
            <person name="Veneault-Fourrey C."/>
            <person name="LaButti K."/>
            <person name="Lindquist E.A."/>
            <person name="Lipzen A."/>
            <person name="Lundell T."/>
            <person name="Morin E."/>
            <person name="Murat C."/>
            <person name="Sun H."/>
            <person name="Tunlid A."/>
            <person name="Henrissat B."/>
            <person name="Grigoriev I.V."/>
            <person name="Hibbett D.S."/>
            <person name="Martin F."/>
            <person name="Nordberg H.P."/>
            <person name="Cantor M.N."/>
            <person name="Hua S.X."/>
        </authorList>
    </citation>
    <scope>NUCLEOTIDE SEQUENCE [LARGE SCALE GENOMIC DNA]</scope>
    <source>
        <strain evidence="3">h7</strain>
    </source>
</reference>
<keyword evidence="3" id="KW-1185">Reference proteome</keyword>